<dbReference type="InterPro" id="IPR013249">
    <property type="entry name" value="RNA_pol_sigma70_r4_t2"/>
</dbReference>
<dbReference type="CDD" id="cd06171">
    <property type="entry name" value="Sigma70_r4"/>
    <property type="match status" value="1"/>
</dbReference>
<evidence type="ECO:0000256" key="6">
    <source>
        <dbReference type="RuleBase" id="RU000716"/>
    </source>
</evidence>
<dbReference type="InterPro" id="IPR007627">
    <property type="entry name" value="RNA_pol_sigma70_r2"/>
</dbReference>
<reference evidence="10 11" key="1">
    <citation type="journal article" date="2014" name="Nature">
        <title>An environmental bacterial taxon with a large and distinct metabolic repertoire.</title>
        <authorList>
            <person name="Wilson M.C."/>
            <person name="Mori T."/>
            <person name="Ruckert C."/>
            <person name="Uria A.R."/>
            <person name="Helf M.J."/>
            <person name="Takada K."/>
            <person name="Gernert C."/>
            <person name="Steffens U.A."/>
            <person name="Heycke N."/>
            <person name="Schmitt S."/>
            <person name="Rinke C."/>
            <person name="Helfrich E.J."/>
            <person name="Brachmann A.O."/>
            <person name="Gurgui C."/>
            <person name="Wakimoto T."/>
            <person name="Kracht M."/>
            <person name="Crusemann M."/>
            <person name="Hentschel U."/>
            <person name="Abe I."/>
            <person name="Matsunaga S."/>
            <person name="Kalinowski J."/>
            <person name="Takeyama H."/>
            <person name="Piel J."/>
        </authorList>
    </citation>
    <scope>NUCLEOTIDE SEQUENCE [LARGE SCALE GENOMIC DNA]</scope>
    <source>
        <strain evidence="11">TSY1</strain>
    </source>
</reference>
<accession>W4LV70</accession>
<evidence type="ECO:0000256" key="2">
    <source>
        <dbReference type="ARBA" id="ARBA00023015"/>
    </source>
</evidence>
<dbReference type="Pfam" id="PF04542">
    <property type="entry name" value="Sigma70_r2"/>
    <property type="match status" value="1"/>
</dbReference>
<dbReference type="EMBL" id="AZHW01000202">
    <property type="protein sequence ID" value="ETX01778.1"/>
    <property type="molecule type" value="Genomic_DNA"/>
</dbReference>
<keyword evidence="4 6" id="KW-0238">DNA-binding</keyword>
<dbReference type="InterPro" id="IPR000838">
    <property type="entry name" value="RNA_pol_sigma70_ECF_CS"/>
</dbReference>
<dbReference type="GO" id="GO:0003677">
    <property type="term" value="F:DNA binding"/>
    <property type="evidence" value="ECO:0007669"/>
    <property type="project" value="UniProtKB-KW"/>
</dbReference>
<comment type="caution">
    <text evidence="10">The sequence shown here is derived from an EMBL/GenBank/DDBJ whole genome shotgun (WGS) entry which is preliminary data.</text>
</comment>
<evidence type="ECO:0000256" key="3">
    <source>
        <dbReference type="ARBA" id="ARBA00023082"/>
    </source>
</evidence>
<comment type="similarity">
    <text evidence="1 6">Belongs to the sigma-70 factor family. ECF subfamily.</text>
</comment>
<keyword evidence="7" id="KW-0175">Coiled coil</keyword>
<keyword evidence="3 6" id="KW-0731">Sigma factor</keyword>
<dbReference type="HOGENOM" id="CLU_047691_3_4_7"/>
<dbReference type="PANTHER" id="PTHR43133:SF8">
    <property type="entry name" value="RNA POLYMERASE SIGMA FACTOR HI_1459-RELATED"/>
    <property type="match status" value="1"/>
</dbReference>
<dbReference type="PROSITE" id="PS01063">
    <property type="entry name" value="SIGMA70_ECF"/>
    <property type="match status" value="1"/>
</dbReference>
<evidence type="ECO:0000256" key="1">
    <source>
        <dbReference type="ARBA" id="ARBA00010641"/>
    </source>
</evidence>
<keyword evidence="2 6" id="KW-0805">Transcription regulation</keyword>
<organism evidence="10 11">
    <name type="scientific">Entotheonella factor</name>
    <dbReference type="NCBI Taxonomy" id="1429438"/>
    <lineage>
        <taxon>Bacteria</taxon>
        <taxon>Pseudomonadati</taxon>
        <taxon>Nitrospinota/Tectimicrobiota group</taxon>
        <taxon>Candidatus Tectimicrobiota</taxon>
        <taxon>Candidatus Entotheonellia</taxon>
        <taxon>Candidatus Entotheonellales</taxon>
        <taxon>Candidatus Entotheonellaceae</taxon>
        <taxon>Candidatus Entotheonella</taxon>
    </lineage>
</organism>
<protein>
    <recommendedName>
        <fullName evidence="6">RNA polymerase sigma factor</fullName>
    </recommendedName>
</protein>
<dbReference type="GO" id="GO:0006352">
    <property type="term" value="P:DNA-templated transcription initiation"/>
    <property type="evidence" value="ECO:0007669"/>
    <property type="project" value="InterPro"/>
</dbReference>
<dbReference type="GO" id="GO:0016987">
    <property type="term" value="F:sigma factor activity"/>
    <property type="evidence" value="ECO:0007669"/>
    <property type="project" value="UniProtKB-KW"/>
</dbReference>
<feature type="domain" description="RNA polymerase sigma-70 region 2" evidence="8">
    <location>
        <begin position="4"/>
        <end position="55"/>
    </location>
</feature>
<dbReference type="InterPro" id="IPR014284">
    <property type="entry name" value="RNA_pol_sigma-70_dom"/>
</dbReference>
<dbReference type="SUPFAM" id="SSF88946">
    <property type="entry name" value="Sigma2 domain of RNA polymerase sigma factors"/>
    <property type="match status" value="1"/>
</dbReference>
<feature type="coiled-coil region" evidence="7">
    <location>
        <begin position="81"/>
        <end position="151"/>
    </location>
</feature>
<evidence type="ECO:0000259" key="9">
    <source>
        <dbReference type="Pfam" id="PF08281"/>
    </source>
</evidence>
<evidence type="ECO:0000256" key="7">
    <source>
        <dbReference type="SAM" id="Coils"/>
    </source>
</evidence>
<keyword evidence="11" id="KW-1185">Reference proteome</keyword>
<dbReference type="Pfam" id="PF08281">
    <property type="entry name" value="Sigma70_r4_2"/>
    <property type="match status" value="1"/>
</dbReference>
<dbReference type="Gene3D" id="1.10.10.10">
    <property type="entry name" value="Winged helix-like DNA-binding domain superfamily/Winged helix DNA-binding domain"/>
    <property type="match status" value="1"/>
</dbReference>
<dbReference type="InterPro" id="IPR013325">
    <property type="entry name" value="RNA_pol_sigma_r2"/>
</dbReference>
<sequence>MTRLGSGLAEEITQEVFVAAWQGLAKYRAEHNLRAWLYGIANNMCRQTYRNRTRRATIAQTCLEEIRERSHAETPKLLEHQAEAASQLQQLQNSMAKLSDEERILINLRYWRGLSMQEIASIMNKSSPTIRKRLERAQRRLKEYVNDAEKT</sequence>
<evidence type="ECO:0000256" key="4">
    <source>
        <dbReference type="ARBA" id="ARBA00023125"/>
    </source>
</evidence>
<dbReference type="NCBIfam" id="TIGR02937">
    <property type="entry name" value="sigma70-ECF"/>
    <property type="match status" value="1"/>
</dbReference>
<evidence type="ECO:0000259" key="8">
    <source>
        <dbReference type="Pfam" id="PF04542"/>
    </source>
</evidence>
<feature type="domain" description="RNA polymerase sigma factor 70 region 4 type 2" evidence="9">
    <location>
        <begin position="89"/>
        <end position="141"/>
    </location>
</feature>
<dbReference type="AlphaFoldDB" id="W4LV70"/>
<evidence type="ECO:0000256" key="5">
    <source>
        <dbReference type="ARBA" id="ARBA00023163"/>
    </source>
</evidence>
<evidence type="ECO:0000313" key="10">
    <source>
        <dbReference type="EMBL" id="ETX01778.1"/>
    </source>
</evidence>
<proteinExistence type="inferred from homology"/>
<dbReference type="Proteomes" id="UP000019141">
    <property type="component" value="Unassembled WGS sequence"/>
</dbReference>
<gene>
    <name evidence="10" type="ORF">ETSY1_06050</name>
</gene>
<dbReference type="PANTHER" id="PTHR43133">
    <property type="entry name" value="RNA POLYMERASE ECF-TYPE SIGMA FACTO"/>
    <property type="match status" value="1"/>
</dbReference>
<keyword evidence="5 6" id="KW-0804">Transcription</keyword>
<dbReference type="InterPro" id="IPR039425">
    <property type="entry name" value="RNA_pol_sigma-70-like"/>
</dbReference>
<dbReference type="Gene3D" id="1.10.1740.10">
    <property type="match status" value="1"/>
</dbReference>
<name>W4LV70_ENTF1</name>
<dbReference type="SUPFAM" id="SSF88659">
    <property type="entry name" value="Sigma3 and sigma4 domains of RNA polymerase sigma factors"/>
    <property type="match status" value="1"/>
</dbReference>
<dbReference type="InterPro" id="IPR013324">
    <property type="entry name" value="RNA_pol_sigma_r3/r4-like"/>
</dbReference>
<evidence type="ECO:0000313" key="11">
    <source>
        <dbReference type="Proteomes" id="UP000019141"/>
    </source>
</evidence>
<dbReference type="InterPro" id="IPR036388">
    <property type="entry name" value="WH-like_DNA-bd_sf"/>
</dbReference>